<dbReference type="Gene3D" id="3.90.550.10">
    <property type="entry name" value="Spore Coat Polysaccharide Biosynthesis Protein SpsA, Chain A"/>
    <property type="match status" value="1"/>
</dbReference>
<dbReference type="PANTHER" id="PTHR43630">
    <property type="entry name" value="POLY-BETA-1,6-N-ACETYL-D-GLUCOSAMINE SYNTHASE"/>
    <property type="match status" value="1"/>
</dbReference>
<reference evidence="3" key="2">
    <citation type="submission" date="2009-08" db="EMBL/GenBank/DDBJ databases">
        <authorList>
            <person name="Shrivastava S."/>
            <person name="Brinkac L.M."/>
            <person name="Dodson R.J."/>
            <person name="Harkins D.M."/>
            <person name="Durkin A.S."/>
            <person name="Sutton G."/>
        </authorList>
    </citation>
    <scope>NUCLEOTIDE SEQUENCE</scope>
    <source>
        <strain evidence="3">Eklund 17B</strain>
    </source>
</reference>
<feature type="domain" description="Glycosyltransferase 2-like" evidence="2">
    <location>
        <begin position="4"/>
        <end position="106"/>
    </location>
</feature>
<dbReference type="Pfam" id="PF00515">
    <property type="entry name" value="TPR_1"/>
    <property type="match status" value="1"/>
</dbReference>
<evidence type="ECO:0000313" key="3">
    <source>
        <dbReference type="EMBL" id="ACD23950.1"/>
    </source>
</evidence>
<dbReference type="SMART" id="SM00028">
    <property type="entry name" value="TPR"/>
    <property type="match status" value="5"/>
</dbReference>
<dbReference type="InterPro" id="IPR019734">
    <property type="entry name" value="TPR_rpt"/>
</dbReference>
<dbReference type="EMBL" id="CP001056">
    <property type="protein sequence ID" value="ACD23950.1"/>
    <property type="molecule type" value="Genomic_DNA"/>
</dbReference>
<name>B2TRU2_CLOBB</name>
<dbReference type="InterPro" id="IPR029044">
    <property type="entry name" value="Nucleotide-diphossugar_trans"/>
</dbReference>
<dbReference type="SUPFAM" id="SSF48452">
    <property type="entry name" value="TPR-like"/>
    <property type="match status" value="2"/>
</dbReference>
<reference evidence="3" key="1">
    <citation type="submission" date="2009-06" db="EMBL/GenBank/DDBJ databases">
        <authorList>
            <consortium name="US DOE Joint Genome Institute (JGI-PGF)"/>
            <person name="Lucas S."/>
            <person name="Copeland A."/>
            <person name="Lapidus A."/>
            <person name="Glavina del Rio T."/>
            <person name="Dalin E."/>
            <person name="Tice H."/>
            <person name="Bruce D."/>
            <person name="Goodwin L."/>
            <person name="Pitluck S."/>
            <person name="Kyrpides N."/>
            <person name="Mavromatis K."/>
            <person name="Ivanova N."/>
            <person name="Saunders E."/>
            <person name="Brettin T."/>
            <person name="Detter J.C."/>
            <person name="Han C."/>
            <person name="Larimer F."/>
            <person name="Land M."/>
            <person name="Hauser L."/>
            <person name="Markowitz V."/>
            <person name="Cheng J.-F."/>
            <person name="Hugenholtz P."/>
            <person name="Woyke T."/>
            <person name="Wu D."/>
            <person name="Gronow S."/>
            <person name="Klenk H.-P."/>
            <person name="Eisen J.A."/>
        </authorList>
    </citation>
    <scope>NUCLEOTIDE SEQUENCE</scope>
    <source>
        <strain evidence="3">Eklund 17B</strain>
    </source>
</reference>
<dbReference type="CDD" id="cd02511">
    <property type="entry name" value="Beta4Glucosyltransferase"/>
    <property type="match status" value="1"/>
</dbReference>
<dbReference type="PANTHER" id="PTHR43630:SF2">
    <property type="entry name" value="GLYCOSYLTRANSFERASE"/>
    <property type="match status" value="1"/>
</dbReference>
<dbReference type="PROSITE" id="PS50293">
    <property type="entry name" value="TPR_REGION"/>
    <property type="match status" value="1"/>
</dbReference>
<sequence length="600" mass="70421">MPLSLCMIVKNEEKNLERCLESIKDIVDEIIIVDTGSIDNTLKIAEKYNAKIFFYKWDNSFANARNYSLSKASKDWILIMDADDELKSEYKDNVIKLINNENNNVDLYYGETLSYVGNYSDNNILSSVNIRLIKNGKGYKFSGDIHEQITPGSEAADKQSFMEIVDIKYYHYGYLDKVVNEKNKRKRNMDIIQKNLKENPDDVFMLYNMSTEYIAKHEYAEALKYLEKAYKNFDPSFVFGFKLILKMIVCNEMLQQFDDCLTLIEDGLKYYPNCTDFEFYRTNIFFTQKQYLPAIESAKKCISMGDSPVLLRECLGAGTYRPYYLLGIIYSNIGDYDASYKCFDEVLKLNPKFSDAIFKISGIMAMKNIAIDEMQKKLESYFDNINQETNLLLSKVFYTQNKFDIAYNYADKAESFDENLLEIYFYKGIYLFYLGNYNESLEYLYKIKEGKYYNDVVYCSILCELFIKNYENVDNLLTITQSFNNSEETMVYETFISIIKENKHIQLADTKENSKKFIKPIFNLLEILLRANCFEQFDKAVQLLNLIHDDSLLLLLGKLYYKYGYSNFAYELFIKSIKMYEIIDADALYMMQTTLLSKKD</sequence>
<keyword evidence="1" id="KW-0802">TPR repeat</keyword>
<dbReference type="InterPro" id="IPR011990">
    <property type="entry name" value="TPR-like_helical_dom_sf"/>
</dbReference>
<proteinExistence type="predicted"/>
<dbReference type="HOGENOM" id="CLU_023736_1_0_9"/>
<dbReference type="CAZy" id="GT2">
    <property type="family name" value="Glycosyltransferase Family 2"/>
</dbReference>
<dbReference type="PROSITE" id="PS50005">
    <property type="entry name" value="TPR"/>
    <property type="match status" value="1"/>
</dbReference>
<accession>B2TRU2</accession>
<dbReference type="Pfam" id="PF00535">
    <property type="entry name" value="Glycos_transf_2"/>
    <property type="match status" value="1"/>
</dbReference>
<dbReference type="InterPro" id="IPR001173">
    <property type="entry name" value="Glyco_trans_2-like"/>
</dbReference>
<evidence type="ECO:0000259" key="2">
    <source>
        <dbReference type="Pfam" id="PF00535"/>
    </source>
</evidence>
<organism evidence="3">
    <name type="scientific">Clostridium botulinum (strain Eklund 17B / Type B)</name>
    <dbReference type="NCBI Taxonomy" id="935198"/>
    <lineage>
        <taxon>Bacteria</taxon>
        <taxon>Bacillati</taxon>
        <taxon>Bacillota</taxon>
        <taxon>Clostridia</taxon>
        <taxon>Eubacteriales</taxon>
        <taxon>Clostridiaceae</taxon>
        <taxon>Clostridium</taxon>
    </lineage>
</organism>
<feature type="repeat" description="TPR" evidence="1">
    <location>
        <begin position="320"/>
        <end position="353"/>
    </location>
</feature>
<protein>
    <submittedName>
        <fullName evidence="3">Glycosyltransferase, group 2 family/tetratricopeptide repeat protein</fullName>
    </submittedName>
</protein>
<evidence type="ECO:0000256" key="1">
    <source>
        <dbReference type="PROSITE-ProRule" id="PRU00339"/>
    </source>
</evidence>
<dbReference type="Gene3D" id="1.25.40.10">
    <property type="entry name" value="Tetratricopeptide repeat domain"/>
    <property type="match status" value="1"/>
</dbReference>
<dbReference type="SUPFAM" id="SSF53448">
    <property type="entry name" value="Nucleotide-diphospho-sugar transferases"/>
    <property type="match status" value="1"/>
</dbReference>
<dbReference type="AlphaFoldDB" id="B2TRU2"/>
<dbReference type="KEGG" id="cbk:CLL_A2327"/>
<gene>
    <name evidence="3" type="ordered locus">CLL_A2327</name>
</gene>